<dbReference type="Pfam" id="PF07690">
    <property type="entry name" value="MFS_1"/>
    <property type="match status" value="1"/>
</dbReference>
<feature type="transmembrane region" description="Helical" evidence="7">
    <location>
        <begin position="75"/>
        <end position="93"/>
    </location>
</feature>
<feature type="transmembrane region" description="Helical" evidence="7">
    <location>
        <begin position="38"/>
        <end position="63"/>
    </location>
</feature>
<keyword evidence="3 7" id="KW-0812">Transmembrane</keyword>
<feature type="transmembrane region" description="Helical" evidence="7">
    <location>
        <begin position="105"/>
        <end position="124"/>
    </location>
</feature>
<protein>
    <recommendedName>
        <fullName evidence="8">Major facilitator superfamily (MFS) profile domain-containing protein</fullName>
    </recommendedName>
</protein>
<dbReference type="CDD" id="cd17502">
    <property type="entry name" value="MFS_Azr1_MDR_like"/>
    <property type="match status" value="1"/>
</dbReference>
<dbReference type="FunFam" id="1.20.1720.10:FF:000012">
    <property type="entry name" value="MFS toxin efflux pump (AflT)"/>
    <property type="match status" value="1"/>
</dbReference>
<feature type="region of interest" description="Disordered" evidence="6">
    <location>
        <begin position="1"/>
        <end position="29"/>
    </location>
</feature>
<feature type="domain" description="Major facilitator superfamily (MFS) profile" evidence="8">
    <location>
        <begin position="40"/>
        <end position="545"/>
    </location>
</feature>
<feature type="compositionally biased region" description="Basic and acidic residues" evidence="6">
    <location>
        <begin position="14"/>
        <end position="28"/>
    </location>
</feature>
<feature type="transmembrane region" description="Helical" evidence="7">
    <location>
        <begin position="397"/>
        <end position="418"/>
    </location>
</feature>
<sequence>MERPSISSSGFSEDGEKQDGKADHRNDDGQSPAGYKMVLIVLALVLSNILLSLDMTIVATAIPKITDEFKGLDKVGWYSSAFFTFSAAFQSTWGKVYKYFPLKTSFLIAILIFEMGSAVCGAARNSETLIVGRAVAGMGAAGLGAGSYTIIGLSAPPRRRPALTGVLGAAYGLASAIGPILGGVLTDKVSWRWCFYINLPVGAVSAAVILLFFQAPGKTTETATVGEKLRQMDPAGIILVIGATLCYTLAVQYGGVSHAWNSPLVIGLLVGFAVLVAAWVLLHRYQGERSMVPPRLLKDRGNLSMFAFTLIFSGGYYTAVYFLPVYFQSAHDSSPTMSGIENLPFIITISISTTLTGALVAATGRYKLLLVSGGASAAVGAGLLTTLDQNTPAGNWIAYQVVAGIGWGIACQIPLIAVQGNVSNKDLASATGMLLFFQGIGSSFIVSGAQAAFVNQLVRSVKEAAPQVNQTALVQVGATEIRKVFMQPDIQATIIDCYVAGIKVAFYFCIVCACLATVIGLGSKGQKLGEPKADEREKDYSMDVQ</sequence>
<organism evidence="9 10">
    <name type="scientific">Ophiocordyceps unilateralis</name>
    <name type="common">Zombie-ant fungus</name>
    <name type="synonym">Torrubia unilateralis</name>
    <dbReference type="NCBI Taxonomy" id="268505"/>
    <lineage>
        <taxon>Eukaryota</taxon>
        <taxon>Fungi</taxon>
        <taxon>Dikarya</taxon>
        <taxon>Ascomycota</taxon>
        <taxon>Pezizomycotina</taxon>
        <taxon>Sordariomycetes</taxon>
        <taxon>Hypocreomycetidae</taxon>
        <taxon>Hypocreales</taxon>
        <taxon>Ophiocordycipitaceae</taxon>
        <taxon>Ophiocordyceps</taxon>
    </lineage>
</organism>
<feature type="transmembrane region" description="Helical" evidence="7">
    <location>
        <begin position="234"/>
        <end position="254"/>
    </location>
</feature>
<evidence type="ECO:0000256" key="7">
    <source>
        <dbReference type="SAM" id="Phobius"/>
    </source>
</evidence>
<dbReference type="InterPro" id="IPR020846">
    <property type="entry name" value="MFS_dom"/>
</dbReference>
<dbReference type="GO" id="GO:0022857">
    <property type="term" value="F:transmembrane transporter activity"/>
    <property type="evidence" value="ECO:0007669"/>
    <property type="project" value="InterPro"/>
</dbReference>
<dbReference type="PROSITE" id="PS50850">
    <property type="entry name" value="MFS"/>
    <property type="match status" value="1"/>
</dbReference>
<feature type="transmembrane region" description="Helical" evidence="7">
    <location>
        <begin position="130"/>
        <end position="151"/>
    </location>
</feature>
<dbReference type="EMBL" id="LAZP02000101">
    <property type="protein sequence ID" value="PFH60902.1"/>
    <property type="molecule type" value="Genomic_DNA"/>
</dbReference>
<evidence type="ECO:0000256" key="3">
    <source>
        <dbReference type="ARBA" id="ARBA00022692"/>
    </source>
</evidence>
<feature type="transmembrane region" description="Helical" evidence="7">
    <location>
        <begin position="190"/>
        <end position="213"/>
    </location>
</feature>
<feature type="transmembrane region" description="Helical" evidence="7">
    <location>
        <begin position="343"/>
        <end position="361"/>
    </location>
</feature>
<evidence type="ECO:0000313" key="9">
    <source>
        <dbReference type="EMBL" id="PFH60902.1"/>
    </source>
</evidence>
<evidence type="ECO:0000259" key="8">
    <source>
        <dbReference type="PROSITE" id="PS50850"/>
    </source>
</evidence>
<keyword evidence="5 7" id="KW-0472">Membrane</keyword>
<feature type="transmembrane region" description="Helical" evidence="7">
    <location>
        <begin position="303"/>
        <end position="323"/>
    </location>
</feature>
<proteinExistence type="predicted"/>
<dbReference type="InterPro" id="IPR036259">
    <property type="entry name" value="MFS_trans_sf"/>
</dbReference>
<feature type="transmembrane region" description="Helical" evidence="7">
    <location>
        <begin position="260"/>
        <end position="282"/>
    </location>
</feature>
<evidence type="ECO:0000256" key="1">
    <source>
        <dbReference type="ARBA" id="ARBA00004141"/>
    </source>
</evidence>
<dbReference type="InterPro" id="IPR011701">
    <property type="entry name" value="MFS"/>
</dbReference>
<evidence type="ECO:0000256" key="5">
    <source>
        <dbReference type="ARBA" id="ARBA00023136"/>
    </source>
</evidence>
<reference evidence="9 10" key="1">
    <citation type="journal article" date="2015" name="BMC Genomics">
        <title>Gene expression during zombie ant biting behavior reflects the complexity underlying fungal parasitic behavioral manipulation.</title>
        <authorList>
            <person name="de Bekker C."/>
            <person name="Ohm R.A."/>
            <person name="Loreto R.G."/>
            <person name="Sebastian A."/>
            <person name="Albert I."/>
            <person name="Merrow M."/>
            <person name="Brachmann A."/>
            <person name="Hughes D.P."/>
        </authorList>
    </citation>
    <scope>NUCLEOTIDE SEQUENCE [LARGE SCALE GENOMIC DNA]</scope>
    <source>
        <strain evidence="9 10">SC16a</strain>
    </source>
</reference>
<feature type="compositionally biased region" description="Basic and acidic residues" evidence="6">
    <location>
        <begin position="527"/>
        <end position="545"/>
    </location>
</feature>
<feature type="region of interest" description="Disordered" evidence="6">
    <location>
        <begin position="524"/>
        <end position="545"/>
    </location>
</feature>
<feature type="compositionally biased region" description="Polar residues" evidence="6">
    <location>
        <begin position="1"/>
        <end position="11"/>
    </location>
</feature>
<dbReference type="Proteomes" id="UP000037136">
    <property type="component" value="Unassembled WGS sequence"/>
</dbReference>
<accession>A0A2A9PJ17</accession>
<feature type="transmembrane region" description="Helical" evidence="7">
    <location>
        <begin position="163"/>
        <end position="184"/>
    </location>
</feature>
<dbReference type="AlphaFoldDB" id="A0A2A9PJ17"/>
<dbReference type="PANTHER" id="PTHR23501">
    <property type="entry name" value="MAJOR FACILITATOR SUPERFAMILY"/>
    <property type="match status" value="1"/>
</dbReference>
<keyword evidence="10" id="KW-1185">Reference proteome</keyword>
<keyword evidence="2" id="KW-0813">Transport</keyword>
<evidence type="ECO:0000256" key="4">
    <source>
        <dbReference type="ARBA" id="ARBA00022989"/>
    </source>
</evidence>
<name>A0A2A9PJ17_OPHUN</name>
<dbReference type="SUPFAM" id="SSF103473">
    <property type="entry name" value="MFS general substrate transporter"/>
    <property type="match status" value="2"/>
</dbReference>
<evidence type="ECO:0000256" key="2">
    <source>
        <dbReference type="ARBA" id="ARBA00022448"/>
    </source>
</evidence>
<comment type="caution">
    <text evidence="9">The sequence shown here is derived from an EMBL/GenBank/DDBJ whole genome shotgun (WGS) entry which is preliminary data.</text>
</comment>
<dbReference type="OrthoDB" id="10021397at2759"/>
<dbReference type="GO" id="GO:0005886">
    <property type="term" value="C:plasma membrane"/>
    <property type="evidence" value="ECO:0007669"/>
    <property type="project" value="TreeGrafter"/>
</dbReference>
<reference evidence="9 10" key="2">
    <citation type="journal article" date="2017" name="Sci. Rep.">
        <title>Ant-infecting Ophiocordyceps genomes reveal a high diversity of potential behavioral manipulation genes and a possible major role for enterotoxins.</title>
        <authorList>
            <person name="de Bekker C."/>
            <person name="Ohm R.A."/>
            <person name="Evans H.C."/>
            <person name="Brachmann A."/>
            <person name="Hughes D.P."/>
        </authorList>
    </citation>
    <scope>NUCLEOTIDE SEQUENCE [LARGE SCALE GENOMIC DNA]</scope>
    <source>
        <strain evidence="9 10">SC16a</strain>
    </source>
</reference>
<evidence type="ECO:0000313" key="10">
    <source>
        <dbReference type="Proteomes" id="UP000037136"/>
    </source>
</evidence>
<dbReference type="PANTHER" id="PTHR23501:SF177">
    <property type="entry name" value="MAJOR FACILITATOR SUPERFAMILY (MFS) PROFILE DOMAIN-CONTAINING PROTEIN-RELATED"/>
    <property type="match status" value="1"/>
</dbReference>
<comment type="subcellular location">
    <subcellularLocation>
        <location evidence="1">Membrane</location>
        <topology evidence="1">Multi-pass membrane protein</topology>
    </subcellularLocation>
</comment>
<dbReference type="Gene3D" id="1.20.1250.20">
    <property type="entry name" value="MFS general substrate transporter like domains"/>
    <property type="match status" value="2"/>
</dbReference>
<evidence type="ECO:0000256" key="6">
    <source>
        <dbReference type="SAM" id="MobiDB-lite"/>
    </source>
</evidence>
<keyword evidence="4 7" id="KW-1133">Transmembrane helix</keyword>
<feature type="transmembrane region" description="Helical" evidence="7">
    <location>
        <begin position="504"/>
        <end position="522"/>
    </location>
</feature>
<feature type="transmembrane region" description="Helical" evidence="7">
    <location>
        <begin position="368"/>
        <end position="385"/>
    </location>
</feature>
<gene>
    <name evidence="9" type="ORF">XA68_10147</name>
</gene>